<keyword evidence="3" id="KW-0964">Secreted</keyword>
<dbReference type="PROSITE" id="PS50948">
    <property type="entry name" value="PAN"/>
    <property type="match status" value="1"/>
</dbReference>
<reference evidence="10 11" key="1">
    <citation type="submission" date="2020-06" db="EMBL/GenBank/DDBJ databases">
        <authorList>
            <person name="Li R."/>
            <person name="Bekaert M."/>
        </authorList>
    </citation>
    <scope>NUCLEOTIDE SEQUENCE [LARGE SCALE GENOMIC DNA]</scope>
    <source>
        <strain evidence="11">wild</strain>
    </source>
</reference>
<evidence type="ECO:0000259" key="8">
    <source>
        <dbReference type="PROSITE" id="PS50948"/>
    </source>
</evidence>
<feature type="region of interest" description="Disordered" evidence="6">
    <location>
        <begin position="100"/>
        <end position="134"/>
    </location>
</feature>
<evidence type="ECO:0008006" key="12">
    <source>
        <dbReference type="Google" id="ProtNLM"/>
    </source>
</evidence>
<keyword evidence="7" id="KW-0812">Transmembrane</keyword>
<dbReference type="InterPro" id="IPR003609">
    <property type="entry name" value="Pan_app"/>
</dbReference>
<dbReference type="InterPro" id="IPR020864">
    <property type="entry name" value="MACPF"/>
</dbReference>
<evidence type="ECO:0000256" key="3">
    <source>
        <dbReference type="ARBA" id="ARBA00022525"/>
    </source>
</evidence>
<evidence type="ECO:0000256" key="4">
    <source>
        <dbReference type="ARBA" id="ARBA00023136"/>
    </source>
</evidence>
<evidence type="ECO:0000313" key="10">
    <source>
        <dbReference type="EMBL" id="CAC5373809.1"/>
    </source>
</evidence>
<dbReference type="Pfam" id="PF01823">
    <property type="entry name" value="MACPF"/>
    <property type="match status" value="1"/>
</dbReference>
<evidence type="ECO:0000256" key="6">
    <source>
        <dbReference type="SAM" id="MobiDB-lite"/>
    </source>
</evidence>
<evidence type="ECO:0000313" key="11">
    <source>
        <dbReference type="Proteomes" id="UP000507470"/>
    </source>
</evidence>
<dbReference type="PROSITE" id="PS00279">
    <property type="entry name" value="MACPF_1"/>
    <property type="match status" value="1"/>
</dbReference>
<dbReference type="InterPro" id="IPR020863">
    <property type="entry name" value="MACPF_CS"/>
</dbReference>
<evidence type="ECO:0000256" key="1">
    <source>
        <dbReference type="ARBA" id="ARBA00004370"/>
    </source>
</evidence>
<feature type="domain" description="MACPF" evidence="9">
    <location>
        <begin position="235"/>
        <end position="556"/>
    </location>
</feature>
<comment type="subcellular location">
    <subcellularLocation>
        <location evidence="1">Membrane</location>
    </subcellularLocation>
    <subcellularLocation>
        <location evidence="2">Secreted</location>
    </subcellularLocation>
</comment>
<evidence type="ECO:0000256" key="5">
    <source>
        <dbReference type="ARBA" id="ARBA00023157"/>
    </source>
</evidence>
<organism evidence="10 11">
    <name type="scientific">Mytilus coruscus</name>
    <name type="common">Sea mussel</name>
    <dbReference type="NCBI Taxonomy" id="42192"/>
    <lineage>
        <taxon>Eukaryota</taxon>
        <taxon>Metazoa</taxon>
        <taxon>Spiralia</taxon>
        <taxon>Lophotrochozoa</taxon>
        <taxon>Mollusca</taxon>
        <taxon>Bivalvia</taxon>
        <taxon>Autobranchia</taxon>
        <taxon>Pteriomorphia</taxon>
        <taxon>Mytilida</taxon>
        <taxon>Mytiloidea</taxon>
        <taxon>Mytilidae</taxon>
        <taxon>Mytilinae</taxon>
        <taxon>Mytilus</taxon>
    </lineage>
</organism>
<feature type="compositionally biased region" description="Basic and acidic residues" evidence="6">
    <location>
        <begin position="107"/>
        <end position="134"/>
    </location>
</feature>
<dbReference type="GO" id="GO:0005576">
    <property type="term" value="C:extracellular region"/>
    <property type="evidence" value="ECO:0007669"/>
    <property type="project" value="UniProtKB-SubCell"/>
</dbReference>
<dbReference type="GO" id="GO:0016020">
    <property type="term" value="C:membrane"/>
    <property type="evidence" value="ECO:0007669"/>
    <property type="project" value="UniProtKB-SubCell"/>
</dbReference>
<dbReference type="Proteomes" id="UP000507470">
    <property type="component" value="Unassembled WGS sequence"/>
</dbReference>
<evidence type="ECO:0000259" key="9">
    <source>
        <dbReference type="PROSITE" id="PS51412"/>
    </source>
</evidence>
<keyword evidence="4 7" id="KW-0472">Membrane</keyword>
<gene>
    <name evidence="10" type="ORF">MCOR_11423</name>
</gene>
<dbReference type="PROSITE" id="PS51412">
    <property type="entry name" value="MACPF_2"/>
    <property type="match status" value="1"/>
</dbReference>
<name>A0A6J8AUT4_MYTCO</name>
<dbReference type="OrthoDB" id="6153340at2759"/>
<keyword evidence="7" id="KW-1133">Transmembrane helix</keyword>
<protein>
    <recommendedName>
        <fullName evidence="12">MACPF domain-containing protein</fullName>
    </recommendedName>
</protein>
<evidence type="ECO:0000256" key="2">
    <source>
        <dbReference type="ARBA" id="ARBA00004613"/>
    </source>
</evidence>
<keyword evidence="5" id="KW-1015">Disulfide bond</keyword>
<dbReference type="AlphaFoldDB" id="A0A6J8AUT4"/>
<proteinExistence type="predicted"/>
<sequence>MLSIGEIADEGNAKMNEQLEYPEIYWENIRHQKQLEILVRKYKNRNKDEEVDDDIDIEIRGNVCKTFPSETDAEQFRRRQIVDQQSPYYNDLYIEKKYDQKQLPQDQQKDVSKNRDFPELKTHRANGESRNLQEKKKMHQRRQVFFIITVVIFLLLLIGMATFTIYAWKQLNELSEIKTNLIVKQQQMLQNAVNESGIKKPKGLLDTLVGELQGHELSNQIQKMHFNVGLRTDYRLQECQSSHFKQTFPDVDYAFFGYNIIRGYPLSDGHDPGFTFPIFKIDYSKGGQSGDCRYSVPLGLIVIPDVSCITSFSSTVVQNKYEFSRSLSISAGASAGGGYGPISGSFSASAGFKYSTSEMSTGESVFIFSTAKCMYYFSKLIPDTPPKFSDGFLSWVYKLNNSDVQQDYFDFFDTYGTHFPSYLLFGARFTYKHRMKSDEFKKKRSIGANVAFEASVTAQVLTAGSSFSLDYSQQQTASSFSKSVETETITVGAPPPINGDPLTWAATVKESPVPMEYKLQNIEHLFSERFMKNINIDYETIAKNIKIFQYEYCNYLHSQGELDSCDSLTPGVLLEKSRLYMGYFKTRAVSSFGECVDVCLQNVNCEAISICKSCRWLTCYMFKNSNYKYVRAAVHQDWQSAIFTTKISTILELTDTTIIGVTRSSDRTQSINAQIECRYICIEDAYCVAYTFCECPDNIERCQLYAENGIKGLKTEHGTNTYFLSPREAIADESSTLHPMNITIKLV</sequence>
<feature type="domain" description="Apple" evidence="8">
    <location>
        <begin position="565"/>
        <end position="647"/>
    </location>
</feature>
<accession>A0A6J8AUT4</accession>
<evidence type="ECO:0000256" key="7">
    <source>
        <dbReference type="SAM" id="Phobius"/>
    </source>
</evidence>
<keyword evidence="11" id="KW-1185">Reference proteome</keyword>
<feature type="transmembrane region" description="Helical" evidence="7">
    <location>
        <begin position="144"/>
        <end position="168"/>
    </location>
</feature>
<dbReference type="EMBL" id="CACVKT020001974">
    <property type="protein sequence ID" value="CAC5373809.1"/>
    <property type="molecule type" value="Genomic_DNA"/>
</dbReference>